<evidence type="ECO:0000256" key="6">
    <source>
        <dbReference type="ARBA" id="ARBA00023136"/>
    </source>
</evidence>
<dbReference type="CDD" id="cd04590">
    <property type="entry name" value="CBS_pair_CorC_HlyC_assoc"/>
    <property type="match status" value="1"/>
</dbReference>
<keyword evidence="4 8" id="KW-1133">Transmembrane helix</keyword>
<dbReference type="AlphaFoldDB" id="A0A967DY68"/>
<organism evidence="10 11">
    <name type="scientific">Psychroflexus maritimus</name>
    <dbReference type="NCBI Taxonomy" id="2714865"/>
    <lineage>
        <taxon>Bacteria</taxon>
        <taxon>Pseudomonadati</taxon>
        <taxon>Bacteroidota</taxon>
        <taxon>Flavobacteriia</taxon>
        <taxon>Flavobacteriales</taxon>
        <taxon>Flavobacteriaceae</taxon>
        <taxon>Psychroflexus</taxon>
    </lineage>
</organism>
<comment type="subcellular location">
    <subcellularLocation>
        <location evidence="1">Membrane</location>
        <topology evidence="1">Multi-pass membrane protein</topology>
    </subcellularLocation>
</comment>
<evidence type="ECO:0000313" key="11">
    <source>
        <dbReference type="Proteomes" id="UP000643701"/>
    </source>
</evidence>
<dbReference type="InterPro" id="IPR000644">
    <property type="entry name" value="CBS_dom"/>
</dbReference>
<dbReference type="InterPro" id="IPR044751">
    <property type="entry name" value="Ion_transp-like_CBS"/>
</dbReference>
<evidence type="ECO:0000256" key="3">
    <source>
        <dbReference type="ARBA" id="ARBA00022737"/>
    </source>
</evidence>
<protein>
    <submittedName>
        <fullName evidence="10">DUF21 domain-containing protein</fullName>
    </submittedName>
</protein>
<keyword evidence="11" id="KW-1185">Reference proteome</keyword>
<accession>A0A967DY68</accession>
<dbReference type="GO" id="GO:0005886">
    <property type="term" value="C:plasma membrane"/>
    <property type="evidence" value="ECO:0007669"/>
    <property type="project" value="TreeGrafter"/>
</dbReference>
<sequence length="362" mass="40999">MITLLAYLFLALFVSFLCSIMESVLLSTPQSFLFVKQDKGHEWASSFIQLKLTIDKPLSAILSLNTVAHTIGAAGVGAQAVKVFGEASFGIVSAVLTILILVITEIIPKTIGAKYWRNLAKFSYFTMKIMIIITYPLVIMSAFITKMIANNKNDHTTSREEIAALASIGADEGLFSEKENKIIQNILKLKNIKVTDILTPRVVVAVANEDMLLKEFLKSKDFLKFSRIPIYSENEENITGYVFRQEVFENLAEDKHELKLKNIKREILIFPDSTVLLSLWEKLLEKKEHIALIVDEYGGLDGIVTMEDVIETLIGLEIVDEKDTVTDMQKFARERWKARQTKYNLINKLNLDDYVLAPIKQE</sequence>
<evidence type="ECO:0000313" key="10">
    <source>
        <dbReference type="EMBL" id="NGZ89495.1"/>
    </source>
</evidence>
<evidence type="ECO:0000256" key="8">
    <source>
        <dbReference type="SAM" id="Phobius"/>
    </source>
</evidence>
<feature type="domain" description="CBS" evidence="9">
    <location>
        <begin position="263"/>
        <end position="321"/>
    </location>
</feature>
<keyword evidence="3" id="KW-0677">Repeat</keyword>
<dbReference type="EMBL" id="JAANAS010000039">
    <property type="protein sequence ID" value="NGZ89495.1"/>
    <property type="molecule type" value="Genomic_DNA"/>
</dbReference>
<reference evidence="10" key="1">
    <citation type="submission" date="2020-03" db="EMBL/GenBank/DDBJ databases">
        <title>Psychroflexus Maritimus sp. nov., isolate from marine sediment.</title>
        <authorList>
            <person name="Zhong Y.-L."/>
        </authorList>
    </citation>
    <scope>NUCLEOTIDE SEQUENCE</scope>
    <source>
        <strain evidence="10">C1</strain>
    </source>
</reference>
<evidence type="ECO:0000256" key="7">
    <source>
        <dbReference type="PROSITE-ProRule" id="PRU00703"/>
    </source>
</evidence>
<gene>
    <name evidence="10" type="ORF">G7034_04425</name>
</gene>
<dbReference type="PANTHER" id="PTHR22777:SF4">
    <property type="entry name" value="UPF0053 PROTEIN SLL1254"/>
    <property type="match status" value="1"/>
</dbReference>
<keyword evidence="2 8" id="KW-0812">Transmembrane</keyword>
<keyword evidence="5 7" id="KW-0129">CBS domain</keyword>
<dbReference type="Proteomes" id="UP000643701">
    <property type="component" value="Unassembled WGS sequence"/>
</dbReference>
<proteinExistence type="predicted"/>
<feature type="transmembrane region" description="Helical" evidence="8">
    <location>
        <begin position="87"/>
        <end position="108"/>
    </location>
</feature>
<dbReference type="Pfam" id="PF00571">
    <property type="entry name" value="CBS"/>
    <property type="match status" value="1"/>
</dbReference>
<dbReference type="Pfam" id="PF01595">
    <property type="entry name" value="CNNM"/>
    <property type="match status" value="1"/>
</dbReference>
<evidence type="ECO:0000256" key="4">
    <source>
        <dbReference type="ARBA" id="ARBA00022989"/>
    </source>
</evidence>
<feature type="transmembrane region" description="Helical" evidence="8">
    <location>
        <begin position="129"/>
        <end position="149"/>
    </location>
</feature>
<dbReference type="SUPFAM" id="SSF54631">
    <property type="entry name" value="CBS-domain pair"/>
    <property type="match status" value="1"/>
</dbReference>
<dbReference type="InterPro" id="IPR046342">
    <property type="entry name" value="CBS_dom_sf"/>
</dbReference>
<dbReference type="Gene3D" id="3.10.580.10">
    <property type="entry name" value="CBS-domain"/>
    <property type="match status" value="1"/>
</dbReference>
<name>A0A967DY68_9FLAO</name>
<keyword evidence="6 8" id="KW-0472">Membrane</keyword>
<dbReference type="InterPro" id="IPR002550">
    <property type="entry name" value="CNNM"/>
</dbReference>
<evidence type="ECO:0000256" key="2">
    <source>
        <dbReference type="ARBA" id="ARBA00022692"/>
    </source>
</evidence>
<evidence type="ECO:0000259" key="9">
    <source>
        <dbReference type="PROSITE" id="PS51371"/>
    </source>
</evidence>
<dbReference type="PANTHER" id="PTHR22777">
    <property type="entry name" value="HEMOLYSIN-RELATED"/>
    <property type="match status" value="1"/>
</dbReference>
<dbReference type="PROSITE" id="PS51371">
    <property type="entry name" value="CBS"/>
    <property type="match status" value="1"/>
</dbReference>
<comment type="caution">
    <text evidence="10">The sequence shown here is derived from an EMBL/GenBank/DDBJ whole genome shotgun (WGS) entry which is preliminary data.</text>
</comment>
<evidence type="ECO:0000256" key="5">
    <source>
        <dbReference type="ARBA" id="ARBA00023122"/>
    </source>
</evidence>
<dbReference type="RefSeq" id="WP_166399761.1">
    <property type="nucleotide sequence ID" value="NZ_JAANAS010000039.1"/>
</dbReference>
<evidence type="ECO:0000256" key="1">
    <source>
        <dbReference type="ARBA" id="ARBA00004141"/>
    </source>
</evidence>